<comment type="caution">
    <text evidence="6">The sequence shown here is derived from an EMBL/GenBank/DDBJ whole genome shotgun (WGS) entry which is preliminary data.</text>
</comment>
<dbReference type="GO" id="GO:0009536">
    <property type="term" value="C:plastid"/>
    <property type="evidence" value="ECO:0007669"/>
    <property type="project" value="UniProtKB-SubCell"/>
</dbReference>
<dbReference type="InterPro" id="IPR007570">
    <property type="entry name" value="Uncharacterised_Ycf23"/>
</dbReference>
<evidence type="ECO:0000256" key="5">
    <source>
        <dbReference type="SAM" id="MobiDB-lite"/>
    </source>
</evidence>
<dbReference type="EMBL" id="AYRZ02000011">
    <property type="protein sequence ID" value="PHT68853.1"/>
    <property type="molecule type" value="Genomic_DNA"/>
</dbReference>
<reference evidence="6 7" key="2">
    <citation type="journal article" date="2017" name="Genome Biol.">
        <title>New reference genome sequences of hot pepper reveal the massive evolution of plant disease-resistance genes by retroduplication.</title>
        <authorList>
            <person name="Kim S."/>
            <person name="Park J."/>
            <person name="Yeom S.I."/>
            <person name="Kim Y.M."/>
            <person name="Seo E."/>
            <person name="Kim K.T."/>
            <person name="Kim M.S."/>
            <person name="Lee J.M."/>
            <person name="Cheong K."/>
            <person name="Shin H.S."/>
            <person name="Kim S.B."/>
            <person name="Han K."/>
            <person name="Lee J."/>
            <person name="Park M."/>
            <person name="Lee H.A."/>
            <person name="Lee H.Y."/>
            <person name="Lee Y."/>
            <person name="Oh S."/>
            <person name="Lee J.H."/>
            <person name="Choi E."/>
            <person name="Choi E."/>
            <person name="Lee S.E."/>
            <person name="Jeon J."/>
            <person name="Kim H."/>
            <person name="Choi G."/>
            <person name="Song H."/>
            <person name="Lee J."/>
            <person name="Lee S.C."/>
            <person name="Kwon J.K."/>
            <person name="Lee H.Y."/>
            <person name="Koo N."/>
            <person name="Hong Y."/>
            <person name="Kim R.W."/>
            <person name="Kang W.H."/>
            <person name="Huh J.H."/>
            <person name="Kang B.C."/>
            <person name="Yang T.J."/>
            <person name="Lee Y.H."/>
            <person name="Bennetzen J.L."/>
            <person name="Choi D."/>
        </authorList>
    </citation>
    <scope>NUCLEOTIDE SEQUENCE [LARGE SCALE GENOMIC DNA]</scope>
    <source>
        <strain evidence="7">cv. CM334</strain>
    </source>
</reference>
<reference evidence="6 7" key="1">
    <citation type="journal article" date="2014" name="Nat. Genet.">
        <title>Genome sequence of the hot pepper provides insights into the evolution of pungency in Capsicum species.</title>
        <authorList>
            <person name="Kim S."/>
            <person name="Park M."/>
            <person name="Yeom S.I."/>
            <person name="Kim Y.M."/>
            <person name="Lee J.M."/>
            <person name="Lee H.A."/>
            <person name="Seo E."/>
            <person name="Choi J."/>
            <person name="Cheong K."/>
            <person name="Kim K.T."/>
            <person name="Jung K."/>
            <person name="Lee G.W."/>
            <person name="Oh S.K."/>
            <person name="Bae C."/>
            <person name="Kim S.B."/>
            <person name="Lee H.Y."/>
            <person name="Kim S.Y."/>
            <person name="Kim M.S."/>
            <person name="Kang B.C."/>
            <person name="Jo Y.D."/>
            <person name="Yang H.B."/>
            <person name="Jeong H.J."/>
            <person name="Kang W.H."/>
            <person name="Kwon J.K."/>
            <person name="Shin C."/>
            <person name="Lim J.Y."/>
            <person name="Park J.H."/>
            <person name="Huh J.H."/>
            <person name="Kim J.S."/>
            <person name="Kim B.D."/>
            <person name="Cohen O."/>
            <person name="Paran I."/>
            <person name="Suh M.C."/>
            <person name="Lee S.B."/>
            <person name="Kim Y.K."/>
            <person name="Shin Y."/>
            <person name="Noh S.J."/>
            <person name="Park J."/>
            <person name="Seo Y.S."/>
            <person name="Kwon S.Y."/>
            <person name="Kim H.A."/>
            <person name="Park J.M."/>
            <person name="Kim H.J."/>
            <person name="Choi S.B."/>
            <person name="Bosland P.W."/>
            <person name="Reeves G."/>
            <person name="Jo S.H."/>
            <person name="Lee B.W."/>
            <person name="Cho H.T."/>
            <person name="Choi H.S."/>
            <person name="Lee M.S."/>
            <person name="Yu Y."/>
            <person name="Do Choi Y."/>
            <person name="Park B.S."/>
            <person name="van Deynze A."/>
            <person name="Ashrafi H."/>
            <person name="Hill T."/>
            <person name="Kim W.T."/>
            <person name="Pai H.S."/>
            <person name="Ahn H.K."/>
            <person name="Yeam I."/>
            <person name="Giovannoni J.J."/>
            <person name="Rose J.K."/>
            <person name="Sorensen I."/>
            <person name="Lee S.J."/>
            <person name="Kim R.W."/>
            <person name="Choi I.Y."/>
            <person name="Choi B.S."/>
            <person name="Lim J.S."/>
            <person name="Lee Y.H."/>
            <person name="Choi D."/>
        </authorList>
    </citation>
    <scope>NUCLEOTIDE SEQUENCE [LARGE SCALE GENOMIC DNA]</scope>
    <source>
        <strain evidence="7">cv. CM334</strain>
    </source>
</reference>
<keyword evidence="7" id="KW-1185">Reference proteome</keyword>
<dbReference type="PANTHER" id="PTHR36895">
    <property type="match status" value="1"/>
</dbReference>
<organism evidence="6 7">
    <name type="scientific">Capsicum annuum</name>
    <name type="common">Capsicum pepper</name>
    <dbReference type="NCBI Taxonomy" id="4072"/>
    <lineage>
        <taxon>Eukaryota</taxon>
        <taxon>Viridiplantae</taxon>
        <taxon>Streptophyta</taxon>
        <taxon>Embryophyta</taxon>
        <taxon>Tracheophyta</taxon>
        <taxon>Spermatophyta</taxon>
        <taxon>Magnoliopsida</taxon>
        <taxon>eudicotyledons</taxon>
        <taxon>Gunneridae</taxon>
        <taxon>Pentapetalae</taxon>
        <taxon>asterids</taxon>
        <taxon>lamiids</taxon>
        <taxon>Solanales</taxon>
        <taxon>Solanaceae</taxon>
        <taxon>Solanoideae</taxon>
        <taxon>Capsiceae</taxon>
        <taxon>Capsicum</taxon>
    </lineage>
</organism>
<comment type="similarity">
    <text evidence="2">Belongs to the ycf23 family.</text>
</comment>
<comment type="subcellular location">
    <subcellularLocation>
        <location evidence="1">Plastid</location>
    </subcellularLocation>
</comment>
<evidence type="ECO:0000313" key="6">
    <source>
        <dbReference type="EMBL" id="PHT68853.1"/>
    </source>
</evidence>
<protein>
    <recommendedName>
        <fullName evidence="3">Uncharacterized protein ycf23</fullName>
    </recommendedName>
</protein>
<name>A0A2G2YGH4_CAPAN</name>
<evidence type="ECO:0000256" key="4">
    <source>
        <dbReference type="ARBA" id="ARBA00022640"/>
    </source>
</evidence>
<dbReference type="AlphaFoldDB" id="A0A2G2YGH4"/>
<evidence type="ECO:0000256" key="2">
    <source>
        <dbReference type="ARBA" id="ARBA00009664"/>
    </source>
</evidence>
<dbReference type="Pfam" id="PF04481">
    <property type="entry name" value="DUF561"/>
    <property type="match status" value="1"/>
</dbReference>
<accession>A0A2G2YGH4</accession>
<dbReference type="Proteomes" id="UP000222542">
    <property type="component" value="Unassembled WGS sequence"/>
</dbReference>
<keyword evidence="4" id="KW-0934">Plastid</keyword>
<feature type="region of interest" description="Disordered" evidence="5">
    <location>
        <begin position="25"/>
        <end position="44"/>
    </location>
</feature>
<dbReference type="Gramene" id="PHT68853">
    <property type="protein sequence ID" value="PHT68853"/>
    <property type="gene ID" value="T459_28340"/>
</dbReference>
<gene>
    <name evidence="6" type="ORF">T459_28340</name>
</gene>
<proteinExistence type="inferred from homology"/>
<dbReference type="PANTHER" id="PTHR36895:SF1">
    <property type="entry name" value="YCF23 PROTEIN"/>
    <property type="match status" value="1"/>
</dbReference>
<evidence type="ECO:0000256" key="3">
    <source>
        <dbReference type="ARBA" id="ARBA00021523"/>
    </source>
</evidence>
<evidence type="ECO:0000256" key="1">
    <source>
        <dbReference type="ARBA" id="ARBA00004474"/>
    </source>
</evidence>
<sequence length="265" mass="29681">MEWRWWHWSSVAAVVQVMDGLHGSREERRENGRGRRVSPGFPSNGGWPTVVALAISRKRKRKKDREKKEKVCISSVDPASFIAVVEAGALMTKRLLPSVTLSVTVLHTLSLPDQVKLDEQLELEGVDIIQMEGEKCSTPSKVGVLGLIKKVTKHLWVYYWLEASSKCSSFITLSSKSEIDPNVINWKGVSKDVKDDYFGEFKALKIGRDPTPSELHLHVHTHNHDGKSLVGERSRLLHHVGGIRVQQGVLLDPPPNNDDDDNVDS</sequence>
<evidence type="ECO:0000313" key="7">
    <source>
        <dbReference type="Proteomes" id="UP000222542"/>
    </source>
</evidence>